<reference evidence="2" key="1">
    <citation type="submission" date="2019-08" db="EMBL/GenBank/DDBJ databases">
        <title>The genome of the North American firefly Photinus pyralis.</title>
        <authorList>
            <consortium name="Photinus pyralis genome working group"/>
            <person name="Fallon T.R."/>
            <person name="Sander Lower S.E."/>
            <person name="Weng J.-K."/>
        </authorList>
    </citation>
    <scope>NUCLEOTIDE SEQUENCE</scope>
    <source>
        <strain evidence="2">TRF0915ILg1</strain>
        <tissue evidence="2">Whole body</tissue>
    </source>
</reference>
<gene>
    <name evidence="2" type="ORF">ILUMI_16902</name>
</gene>
<evidence type="ECO:0000313" key="3">
    <source>
        <dbReference type="Proteomes" id="UP000801492"/>
    </source>
</evidence>
<feature type="region of interest" description="Disordered" evidence="1">
    <location>
        <begin position="36"/>
        <end position="55"/>
    </location>
</feature>
<dbReference type="Proteomes" id="UP000801492">
    <property type="component" value="Unassembled WGS sequence"/>
</dbReference>
<protein>
    <submittedName>
        <fullName evidence="2">Uncharacterized protein</fullName>
    </submittedName>
</protein>
<proteinExistence type="predicted"/>
<organism evidence="2 3">
    <name type="scientific">Ignelater luminosus</name>
    <name type="common">Cucubano</name>
    <name type="synonym">Pyrophorus luminosus</name>
    <dbReference type="NCBI Taxonomy" id="2038154"/>
    <lineage>
        <taxon>Eukaryota</taxon>
        <taxon>Metazoa</taxon>
        <taxon>Ecdysozoa</taxon>
        <taxon>Arthropoda</taxon>
        <taxon>Hexapoda</taxon>
        <taxon>Insecta</taxon>
        <taxon>Pterygota</taxon>
        <taxon>Neoptera</taxon>
        <taxon>Endopterygota</taxon>
        <taxon>Coleoptera</taxon>
        <taxon>Polyphaga</taxon>
        <taxon>Elateriformia</taxon>
        <taxon>Elateroidea</taxon>
        <taxon>Elateridae</taxon>
        <taxon>Agrypninae</taxon>
        <taxon>Pyrophorini</taxon>
        <taxon>Ignelater</taxon>
    </lineage>
</organism>
<dbReference type="EMBL" id="VTPC01068873">
    <property type="protein sequence ID" value="KAF2889271.1"/>
    <property type="molecule type" value="Genomic_DNA"/>
</dbReference>
<feature type="compositionally biased region" description="Basic and acidic residues" evidence="1">
    <location>
        <begin position="41"/>
        <end position="55"/>
    </location>
</feature>
<sequence>MHASHTENMSWIPDPEPDKRKVLENLNDIDNCLDVEEGEVESEHPTDSEQLEGKDKFENDYQENCLLGKDTTTIWNSCALRQNVSRRKHKIVTHLPEITNVAKHAKT</sequence>
<feature type="non-terminal residue" evidence="2">
    <location>
        <position position="1"/>
    </location>
</feature>
<evidence type="ECO:0000313" key="2">
    <source>
        <dbReference type="EMBL" id="KAF2889271.1"/>
    </source>
</evidence>
<comment type="caution">
    <text evidence="2">The sequence shown here is derived from an EMBL/GenBank/DDBJ whole genome shotgun (WGS) entry which is preliminary data.</text>
</comment>
<keyword evidence="3" id="KW-1185">Reference proteome</keyword>
<dbReference type="AlphaFoldDB" id="A0A8K0CQE4"/>
<name>A0A8K0CQE4_IGNLU</name>
<accession>A0A8K0CQE4</accession>
<evidence type="ECO:0000256" key="1">
    <source>
        <dbReference type="SAM" id="MobiDB-lite"/>
    </source>
</evidence>